<reference evidence="2" key="1">
    <citation type="journal article" date="2019" name="Int. J. Syst. Evol. Microbiol.">
        <title>The Global Catalogue of Microorganisms (GCM) 10K type strain sequencing project: providing services to taxonomists for standard genome sequencing and annotation.</title>
        <authorList>
            <consortium name="The Broad Institute Genomics Platform"/>
            <consortium name="The Broad Institute Genome Sequencing Center for Infectious Disease"/>
            <person name="Wu L."/>
            <person name="Ma J."/>
        </authorList>
    </citation>
    <scope>NUCLEOTIDE SEQUENCE [LARGE SCALE GENOMIC DNA]</scope>
    <source>
        <strain evidence="2">CGMCC 1.15795</strain>
    </source>
</reference>
<organism evidence="1 2">
    <name type="scientific">Hymenobacter bucti</name>
    <dbReference type="NCBI Taxonomy" id="1844114"/>
    <lineage>
        <taxon>Bacteria</taxon>
        <taxon>Pseudomonadati</taxon>
        <taxon>Bacteroidota</taxon>
        <taxon>Cytophagia</taxon>
        <taxon>Cytophagales</taxon>
        <taxon>Hymenobacteraceae</taxon>
        <taxon>Hymenobacter</taxon>
    </lineage>
</organism>
<name>A0ABW4QRA2_9BACT</name>
<evidence type="ECO:0000313" key="2">
    <source>
        <dbReference type="Proteomes" id="UP001597197"/>
    </source>
</evidence>
<proteinExistence type="predicted"/>
<dbReference type="EMBL" id="JBHUFD010000002">
    <property type="protein sequence ID" value="MFD1872123.1"/>
    <property type="molecule type" value="Genomic_DNA"/>
</dbReference>
<dbReference type="RefSeq" id="WP_382312500.1">
    <property type="nucleotide sequence ID" value="NZ_JBHUFD010000002.1"/>
</dbReference>
<sequence>MTDILQALRSTTVRLLVDTELRDGGFAITYPGLLGKTVVTSPAITQAILDSPEFDQLFQGAKAARILDIVLAQAQH</sequence>
<dbReference type="Proteomes" id="UP001597197">
    <property type="component" value="Unassembled WGS sequence"/>
</dbReference>
<evidence type="ECO:0000313" key="1">
    <source>
        <dbReference type="EMBL" id="MFD1872123.1"/>
    </source>
</evidence>
<accession>A0ABW4QRA2</accession>
<protein>
    <submittedName>
        <fullName evidence="1">Uncharacterized protein</fullName>
    </submittedName>
</protein>
<comment type="caution">
    <text evidence="1">The sequence shown here is derived from an EMBL/GenBank/DDBJ whole genome shotgun (WGS) entry which is preliminary data.</text>
</comment>
<gene>
    <name evidence="1" type="ORF">ACFSDX_06780</name>
</gene>
<keyword evidence="2" id="KW-1185">Reference proteome</keyword>